<dbReference type="AlphaFoldDB" id="A0A1G2MXT7"/>
<evidence type="ECO:0000313" key="4">
    <source>
        <dbReference type="Proteomes" id="UP000178089"/>
    </source>
</evidence>
<sequence>MGYNKFIKSGNTLEIYSYERSIQIREGQRRGHKGRNGLSGVASGGSNSLSPQEFEGKRKDNASRASMAFRRLILSNLGGSELPILVTCTYKENQIDIKQGYADFTAFVQALRYKYGPLFRYIAVPEFQKRGAVHFHALFWGLPETTAETERHTRLVAGMWGHGFVYVKMTDGNEKLSSYLAKYMAKSFIDYRLKNQKAYTCSRNLLRPQIVGGMNNFTLDVIAQELGATGEPTVDKTYDTHWLGKARYRVYNLDEDDKNLS</sequence>
<evidence type="ECO:0000313" key="3">
    <source>
        <dbReference type="EMBL" id="OHA28700.1"/>
    </source>
</evidence>
<comment type="caution">
    <text evidence="3">The sequence shown here is derived from an EMBL/GenBank/DDBJ whole genome shotgun (WGS) entry which is preliminary data.</text>
</comment>
<proteinExistence type="predicted"/>
<evidence type="ECO:0000256" key="1">
    <source>
        <dbReference type="SAM" id="MobiDB-lite"/>
    </source>
</evidence>
<organism evidence="3 4">
    <name type="scientific">Candidatus Taylorbacteria bacterium RIFCSPHIGHO2_12_FULL_45_16</name>
    <dbReference type="NCBI Taxonomy" id="1802315"/>
    <lineage>
        <taxon>Bacteria</taxon>
        <taxon>Candidatus Tayloriibacteriota</taxon>
    </lineage>
</organism>
<dbReference type="Proteomes" id="UP000178089">
    <property type="component" value="Unassembled WGS sequence"/>
</dbReference>
<name>A0A1G2MXT7_9BACT</name>
<accession>A0A1G2MXT7</accession>
<dbReference type="STRING" id="1802315.A3F51_02905"/>
<feature type="domain" description="Replication-associated protein ORF2/G2P" evidence="2">
    <location>
        <begin position="85"/>
        <end position="187"/>
    </location>
</feature>
<reference evidence="3 4" key="1">
    <citation type="journal article" date="2016" name="Nat. Commun.">
        <title>Thousands of microbial genomes shed light on interconnected biogeochemical processes in an aquifer system.</title>
        <authorList>
            <person name="Anantharaman K."/>
            <person name="Brown C.T."/>
            <person name="Hug L.A."/>
            <person name="Sharon I."/>
            <person name="Castelle C.J."/>
            <person name="Probst A.J."/>
            <person name="Thomas B.C."/>
            <person name="Singh A."/>
            <person name="Wilkins M.J."/>
            <person name="Karaoz U."/>
            <person name="Brodie E.L."/>
            <person name="Williams K.H."/>
            <person name="Hubbard S.S."/>
            <person name="Banfield J.F."/>
        </authorList>
    </citation>
    <scope>NUCLEOTIDE SEQUENCE [LARGE SCALE GENOMIC DNA]</scope>
</reference>
<evidence type="ECO:0000259" key="2">
    <source>
        <dbReference type="Pfam" id="PF23343"/>
    </source>
</evidence>
<feature type="region of interest" description="Disordered" evidence="1">
    <location>
        <begin position="26"/>
        <end position="57"/>
    </location>
</feature>
<dbReference type="Pfam" id="PF23343">
    <property type="entry name" value="REP_ORF2-G2P"/>
    <property type="match status" value="1"/>
</dbReference>
<protein>
    <recommendedName>
        <fullName evidence="2">Replication-associated protein ORF2/G2P domain-containing protein</fullName>
    </recommendedName>
</protein>
<dbReference type="InterPro" id="IPR056906">
    <property type="entry name" value="ORF2/G2P_dom"/>
</dbReference>
<dbReference type="EMBL" id="MHRT01000010">
    <property type="protein sequence ID" value="OHA28700.1"/>
    <property type="molecule type" value="Genomic_DNA"/>
</dbReference>
<gene>
    <name evidence="3" type="ORF">A3F51_02905</name>
</gene>